<dbReference type="HAMAP" id="MF_01471">
    <property type="entry name" value="Cas2"/>
    <property type="match status" value="1"/>
</dbReference>
<dbReference type="NCBIfam" id="TIGR01573">
    <property type="entry name" value="cas2"/>
    <property type="match status" value="1"/>
</dbReference>
<keyword evidence="7 9" id="KW-0460">Magnesium</keyword>
<dbReference type="GO" id="GO:0004519">
    <property type="term" value="F:endonuclease activity"/>
    <property type="evidence" value="ECO:0007669"/>
    <property type="project" value="UniProtKB-KW"/>
</dbReference>
<dbReference type="PANTHER" id="PTHR34405">
    <property type="entry name" value="CRISPR-ASSOCIATED ENDORIBONUCLEASE CAS2"/>
    <property type="match status" value="1"/>
</dbReference>
<comment type="similarity">
    <text evidence="2 9">Belongs to the CRISPR-associated endoribonuclease Cas2 protein family.</text>
</comment>
<dbReference type="EC" id="3.1.-.-" evidence="9"/>
<evidence type="ECO:0000256" key="3">
    <source>
        <dbReference type="ARBA" id="ARBA00022722"/>
    </source>
</evidence>
<evidence type="ECO:0000313" key="11">
    <source>
        <dbReference type="Proteomes" id="UP000288947"/>
    </source>
</evidence>
<evidence type="ECO:0000256" key="6">
    <source>
        <dbReference type="ARBA" id="ARBA00022801"/>
    </source>
</evidence>
<dbReference type="Proteomes" id="UP000288947">
    <property type="component" value="Chromosome"/>
</dbReference>
<gene>
    <name evidence="9 10" type="primary">cas2</name>
    <name evidence="10" type="ORF">CBS1_05210</name>
</gene>
<evidence type="ECO:0000256" key="2">
    <source>
        <dbReference type="ARBA" id="ARBA00009959"/>
    </source>
</evidence>
<evidence type="ECO:0000256" key="8">
    <source>
        <dbReference type="ARBA" id="ARBA00023118"/>
    </source>
</evidence>
<dbReference type="EMBL" id="CP026721">
    <property type="protein sequence ID" value="QAV33183.1"/>
    <property type="molecule type" value="Genomic_DNA"/>
</dbReference>
<evidence type="ECO:0000256" key="4">
    <source>
        <dbReference type="ARBA" id="ARBA00022723"/>
    </source>
</evidence>
<keyword evidence="5 9" id="KW-0255">Endonuclease</keyword>
<comment type="subunit">
    <text evidence="9">Homodimer, forms a heterotetramer with a Cas1 homodimer.</text>
</comment>
<comment type="cofactor">
    <cofactor evidence="1 9">
        <name>Mg(2+)</name>
        <dbReference type="ChEBI" id="CHEBI:18420"/>
    </cofactor>
</comment>
<keyword evidence="6 9" id="KW-0378">Hydrolase</keyword>
<dbReference type="Gene3D" id="3.30.70.240">
    <property type="match status" value="1"/>
</dbReference>
<keyword evidence="8 9" id="KW-0051">Antiviral defense</keyword>
<feature type="binding site" evidence="9">
    <location>
        <position position="10"/>
    </location>
    <ligand>
        <name>Mg(2+)</name>
        <dbReference type="ChEBI" id="CHEBI:18420"/>
        <note>catalytic</note>
    </ligand>
</feature>
<sequence length="92" mass="10857">MSKRYLVVYDINEKRVSKVHKLLLRFLVWKQNSTFEGFLTNGSLKEMIRRIGKYVKKEDEDGVVIYSLPRDCKIKLEVLGKDKGNIFSNFIE</sequence>
<evidence type="ECO:0000256" key="9">
    <source>
        <dbReference type="HAMAP-Rule" id="MF_01471"/>
    </source>
</evidence>
<evidence type="ECO:0000256" key="7">
    <source>
        <dbReference type="ARBA" id="ARBA00022842"/>
    </source>
</evidence>
<keyword evidence="11" id="KW-1185">Reference proteome</keyword>
<dbReference type="InterPro" id="IPR019199">
    <property type="entry name" value="Virulence_VapD/CRISPR_Cas2"/>
</dbReference>
<keyword evidence="4 9" id="KW-0479">Metal-binding</keyword>
<proteinExistence type="inferred from homology"/>
<protein>
    <recommendedName>
        <fullName evidence="9">CRISPR-associated endoribonuclease Cas2</fullName>
        <ecNumber evidence="9">3.1.-.-</ecNumber>
    </recommendedName>
</protein>
<name>A0ABX5QS70_9BACT</name>
<dbReference type="Pfam" id="PF09827">
    <property type="entry name" value="CRISPR_Cas2"/>
    <property type="match status" value="1"/>
</dbReference>
<dbReference type="InterPro" id="IPR021127">
    <property type="entry name" value="CRISPR_associated_Cas2"/>
</dbReference>
<evidence type="ECO:0000256" key="5">
    <source>
        <dbReference type="ARBA" id="ARBA00022759"/>
    </source>
</evidence>
<evidence type="ECO:0000256" key="1">
    <source>
        <dbReference type="ARBA" id="ARBA00001946"/>
    </source>
</evidence>
<organism evidence="10 11">
    <name type="scientific">Fervidobacterium changbaicum</name>
    <dbReference type="NCBI Taxonomy" id="310769"/>
    <lineage>
        <taxon>Bacteria</taxon>
        <taxon>Thermotogati</taxon>
        <taxon>Thermotogota</taxon>
        <taxon>Thermotogae</taxon>
        <taxon>Thermotogales</taxon>
        <taxon>Fervidobacteriaceae</taxon>
        <taxon>Fervidobacterium</taxon>
    </lineage>
</organism>
<keyword evidence="3 9" id="KW-0540">Nuclease</keyword>
<dbReference type="PANTHER" id="PTHR34405:SF3">
    <property type="entry name" value="CRISPR-ASSOCIATED ENDORIBONUCLEASE CAS2 3"/>
    <property type="match status" value="1"/>
</dbReference>
<dbReference type="CDD" id="cd09725">
    <property type="entry name" value="Cas2_I_II_III"/>
    <property type="match status" value="1"/>
</dbReference>
<comment type="function">
    <text evidence="9">CRISPR (clustered regularly interspaced short palindromic repeat), is an adaptive immune system that provides protection against mobile genetic elements (viruses, transposable elements and conjugative plasmids). CRISPR clusters contain sequences complementary to antecedent mobile elements and target invading nucleic acids. CRISPR clusters are transcribed and processed into CRISPR RNA (crRNA). Functions as a ssRNA-specific endoribonuclease. Involved in the integration of spacer DNA into the CRISPR cassette.</text>
</comment>
<accession>A0ABX5QS70</accession>
<dbReference type="SUPFAM" id="SSF143430">
    <property type="entry name" value="TTP0101/SSO1404-like"/>
    <property type="match status" value="1"/>
</dbReference>
<evidence type="ECO:0000313" key="10">
    <source>
        <dbReference type="EMBL" id="QAV33183.1"/>
    </source>
</evidence>
<dbReference type="RefSeq" id="WP_090223081.1">
    <property type="nucleotide sequence ID" value="NZ_CP026721.1"/>
</dbReference>
<reference evidence="10 11" key="1">
    <citation type="submission" date="2018-01" db="EMBL/GenBank/DDBJ databases">
        <title>The whole genome sequencing and assembly of Fervidobacterium changbaicum CBS-1 strain.</title>
        <authorList>
            <person name="Kim J.-Y."/>
            <person name="Park M.-K."/>
            <person name="Yi H."/>
            <person name="Bahn Y.-S."/>
            <person name="Kim J.F."/>
            <person name="Lee D.-W."/>
        </authorList>
    </citation>
    <scope>NUCLEOTIDE SEQUENCE [LARGE SCALE GENOMIC DNA]</scope>
    <source>
        <strain evidence="10 11">CBS-1</strain>
    </source>
</reference>